<dbReference type="EMBL" id="CP036278">
    <property type="protein sequence ID" value="QDU55290.1"/>
    <property type="molecule type" value="Genomic_DNA"/>
</dbReference>
<dbReference type="RefSeq" id="WP_145246161.1">
    <property type="nucleotide sequence ID" value="NZ_CP036278.1"/>
</dbReference>
<name>A0A518AKN6_9BACT</name>
<feature type="chain" id="PRO_5021845183" evidence="1">
    <location>
        <begin position="25"/>
        <end position="110"/>
    </location>
</feature>
<evidence type="ECO:0000256" key="1">
    <source>
        <dbReference type="SAM" id="SignalP"/>
    </source>
</evidence>
<organism evidence="2 3">
    <name type="scientific">Aeoliella mucimassa</name>
    <dbReference type="NCBI Taxonomy" id="2527972"/>
    <lineage>
        <taxon>Bacteria</taxon>
        <taxon>Pseudomonadati</taxon>
        <taxon>Planctomycetota</taxon>
        <taxon>Planctomycetia</taxon>
        <taxon>Pirellulales</taxon>
        <taxon>Lacipirellulaceae</taxon>
        <taxon>Aeoliella</taxon>
    </lineage>
</organism>
<dbReference type="KEGG" id="amuc:Pan181_14790"/>
<accession>A0A518AKN6</accession>
<gene>
    <name evidence="2" type="ORF">Pan181_14790</name>
</gene>
<proteinExistence type="predicted"/>
<keyword evidence="3" id="KW-1185">Reference proteome</keyword>
<evidence type="ECO:0000313" key="2">
    <source>
        <dbReference type="EMBL" id="QDU55290.1"/>
    </source>
</evidence>
<reference evidence="2 3" key="1">
    <citation type="submission" date="2019-02" db="EMBL/GenBank/DDBJ databases">
        <title>Deep-cultivation of Planctomycetes and their phenomic and genomic characterization uncovers novel biology.</title>
        <authorList>
            <person name="Wiegand S."/>
            <person name="Jogler M."/>
            <person name="Boedeker C."/>
            <person name="Pinto D."/>
            <person name="Vollmers J."/>
            <person name="Rivas-Marin E."/>
            <person name="Kohn T."/>
            <person name="Peeters S.H."/>
            <person name="Heuer A."/>
            <person name="Rast P."/>
            <person name="Oberbeckmann S."/>
            <person name="Bunk B."/>
            <person name="Jeske O."/>
            <person name="Meyerdierks A."/>
            <person name="Storesund J.E."/>
            <person name="Kallscheuer N."/>
            <person name="Luecker S."/>
            <person name="Lage O.M."/>
            <person name="Pohl T."/>
            <person name="Merkel B.J."/>
            <person name="Hornburger P."/>
            <person name="Mueller R.-W."/>
            <person name="Bruemmer F."/>
            <person name="Labrenz M."/>
            <person name="Spormann A.M."/>
            <person name="Op den Camp H."/>
            <person name="Overmann J."/>
            <person name="Amann R."/>
            <person name="Jetten M.S.M."/>
            <person name="Mascher T."/>
            <person name="Medema M.H."/>
            <person name="Devos D.P."/>
            <person name="Kaster A.-K."/>
            <person name="Ovreas L."/>
            <person name="Rohde M."/>
            <person name="Galperin M.Y."/>
            <person name="Jogler C."/>
        </authorList>
    </citation>
    <scope>NUCLEOTIDE SEQUENCE [LARGE SCALE GENOMIC DNA]</scope>
    <source>
        <strain evidence="2 3">Pan181</strain>
    </source>
</reference>
<evidence type="ECO:0000313" key="3">
    <source>
        <dbReference type="Proteomes" id="UP000315750"/>
    </source>
</evidence>
<feature type="signal peptide" evidence="1">
    <location>
        <begin position="1"/>
        <end position="24"/>
    </location>
</feature>
<dbReference type="OrthoDB" id="288776at2"/>
<sequence length="110" mass="12209" precursor="true">MRYHWILKFIASVILLAFHGTATAAVIQHDWLVPGDGLLTYDDVNQREWLDLTETQLFKFPGGTLEEQYQAVVDHTLPGGMFAGFTVATAEDVRALAESAGIDTTTLRNK</sequence>
<dbReference type="AlphaFoldDB" id="A0A518AKN6"/>
<dbReference type="Proteomes" id="UP000315750">
    <property type="component" value="Chromosome"/>
</dbReference>
<protein>
    <submittedName>
        <fullName evidence="2">Uncharacterized protein</fullName>
    </submittedName>
</protein>
<keyword evidence="1" id="KW-0732">Signal</keyword>